<dbReference type="InterPro" id="IPR002575">
    <property type="entry name" value="Aminoglycoside_PTrfase"/>
</dbReference>
<dbReference type="Gene3D" id="3.30.200.20">
    <property type="entry name" value="Phosphorylase Kinase, domain 1"/>
    <property type="match status" value="1"/>
</dbReference>
<evidence type="ECO:0000259" key="1">
    <source>
        <dbReference type="Pfam" id="PF01636"/>
    </source>
</evidence>
<dbReference type="PANTHER" id="PTHR21310:SF57">
    <property type="entry name" value="BLR2944 PROTEIN"/>
    <property type="match status" value="1"/>
</dbReference>
<dbReference type="EMBL" id="JAFFZE010000009">
    <property type="protein sequence ID" value="MCT2583517.1"/>
    <property type="molecule type" value="Genomic_DNA"/>
</dbReference>
<gene>
    <name evidence="2" type="ORF">JT362_10350</name>
</gene>
<dbReference type="Gene3D" id="3.90.1200.10">
    <property type="match status" value="1"/>
</dbReference>
<evidence type="ECO:0000313" key="2">
    <source>
        <dbReference type="EMBL" id="MCT2583517.1"/>
    </source>
</evidence>
<sequence length="309" mass="33871">MTLAARVAEVLGRDTVHLRRLSAGASRETYEVCAGPDTFVLQRERAGAGLGATRVDEQVRLLAAVADRGVPVPEIVAWDATGDRLGAPFVLSAHVPGETLPRRILRAPDLAGARERFAGQCGEILARLHTTPTDELSWLDAGDQLERVVGWIDDTAEPHPAFELAIAWLRANRPRPVEPVLVHGDFRNGNLIVGRDGIRAVLDWEMTHLGDPVEDLAWVCLKAWRFRGPGEVGGMGEVPDLLDAYERAGGRAVEPERLFWWRVLGTLKWGAICQRQAGIHLSGASRSVELAAIGRRVCETEYDLLELLP</sequence>
<accession>A0ABT2J6N0</accession>
<dbReference type="Pfam" id="PF01636">
    <property type="entry name" value="APH"/>
    <property type="match status" value="1"/>
</dbReference>
<organism evidence="2 3">
    <name type="scientific">Actinophytocola gossypii</name>
    <dbReference type="NCBI Taxonomy" id="2812003"/>
    <lineage>
        <taxon>Bacteria</taxon>
        <taxon>Bacillati</taxon>
        <taxon>Actinomycetota</taxon>
        <taxon>Actinomycetes</taxon>
        <taxon>Pseudonocardiales</taxon>
        <taxon>Pseudonocardiaceae</taxon>
    </lineage>
</organism>
<keyword evidence="3" id="KW-1185">Reference proteome</keyword>
<feature type="domain" description="Aminoglycoside phosphotransferase" evidence="1">
    <location>
        <begin position="18"/>
        <end position="250"/>
    </location>
</feature>
<dbReference type="PANTHER" id="PTHR21310">
    <property type="entry name" value="AMINOGLYCOSIDE PHOSPHOTRANSFERASE-RELATED-RELATED"/>
    <property type="match status" value="1"/>
</dbReference>
<proteinExistence type="predicted"/>
<dbReference type="Proteomes" id="UP001156441">
    <property type="component" value="Unassembled WGS sequence"/>
</dbReference>
<protein>
    <submittedName>
        <fullName evidence="2">Phosphotransferase family protein</fullName>
    </submittedName>
</protein>
<dbReference type="RefSeq" id="WP_260190884.1">
    <property type="nucleotide sequence ID" value="NZ_JAFFZE010000009.1"/>
</dbReference>
<dbReference type="InterPro" id="IPR041726">
    <property type="entry name" value="ACAD10_11_N"/>
</dbReference>
<evidence type="ECO:0000313" key="3">
    <source>
        <dbReference type="Proteomes" id="UP001156441"/>
    </source>
</evidence>
<dbReference type="SUPFAM" id="SSF56112">
    <property type="entry name" value="Protein kinase-like (PK-like)"/>
    <property type="match status" value="1"/>
</dbReference>
<comment type="caution">
    <text evidence="2">The sequence shown here is derived from an EMBL/GenBank/DDBJ whole genome shotgun (WGS) entry which is preliminary data.</text>
</comment>
<dbReference type="InterPro" id="IPR051678">
    <property type="entry name" value="AGP_Transferase"/>
</dbReference>
<dbReference type="CDD" id="cd05154">
    <property type="entry name" value="ACAD10_11_N-like"/>
    <property type="match status" value="1"/>
</dbReference>
<reference evidence="2 3" key="1">
    <citation type="submission" date="2021-02" db="EMBL/GenBank/DDBJ databases">
        <title>Actinophytocola xerophila sp. nov., isolated from soil of cotton cropping field.</title>
        <authorList>
            <person name="Huang R."/>
            <person name="Chen X."/>
            <person name="Ge X."/>
            <person name="Liu W."/>
        </authorList>
    </citation>
    <scope>NUCLEOTIDE SEQUENCE [LARGE SCALE GENOMIC DNA]</scope>
    <source>
        <strain evidence="2 3">S1-96</strain>
    </source>
</reference>
<name>A0ABT2J6N0_9PSEU</name>
<dbReference type="InterPro" id="IPR011009">
    <property type="entry name" value="Kinase-like_dom_sf"/>
</dbReference>